<evidence type="ECO:0000256" key="44">
    <source>
        <dbReference type="ARBA" id="ARBA00049363"/>
    </source>
</evidence>
<evidence type="ECO:0000256" key="24">
    <source>
        <dbReference type="ARBA" id="ARBA00045916"/>
    </source>
</evidence>
<keyword evidence="11" id="KW-0378">Hydrolase</keyword>
<keyword evidence="14 47" id="KW-0472">Membrane</keyword>
<evidence type="ECO:0000256" key="12">
    <source>
        <dbReference type="ARBA" id="ARBA00022989"/>
    </source>
</evidence>
<comment type="catalytic activity">
    <reaction evidence="33">
        <text>1,2-dihexadecanoyl-sn-glycero-3-phosphocholine + H2O = 1-hexadecanoyl-sn-glycero-3-phosphocholine + hexadecanoate + H(+)</text>
        <dbReference type="Rhea" id="RHEA:41223"/>
        <dbReference type="ChEBI" id="CHEBI:7896"/>
        <dbReference type="ChEBI" id="CHEBI:15377"/>
        <dbReference type="ChEBI" id="CHEBI:15378"/>
        <dbReference type="ChEBI" id="CHEBI:72998"/>
        <dbReference type="ChEBI" id="CHEBI:72999"/>
    </reaction>
    <physiologicalReaction direction="left-to-right" evidence="33">
        <dbReference type="Rhea" id="RHEA:41224"/>
    </physiologicalReaction>
</comment>
<comment type="catalytic activity">
    <reaction evidence="35">
        <text>1-octadecanoyl-2-(9Z,12Z)-octadecadienoyl-sn-glycerol + H2O = 1-octadecanoyl-sn-glycerol + (9Z,12Z)-octadecadienoate + H(+)</text>
        <dbReference type="Rhea" id="RHEA:40927"/>
        <dbReference type="ChEBI" id="CHEBI:15377"/>
        <dbReference type="ChEBI" id="CHEBI:15378"/>
        <dbReference type="ChEBI" id="CHEBI:30245"/>
        <dbReference type="ChEBI" id="CHEBI:75550"/>
        <dbReference type="ChEBI" id="CHEBI:77097"/>
    </reaction>
    <physiologicalReaction direction="left-to-right" evidence="35">
        <dbReference type="Rhea" id="RHEA:40928"/>
    </physiologicalReaction>
</comment>
<feature type="transmembrane region" description="Helical" evidence="47">
    <location>
        <begin position="625"/>
        <end position="647"/>
    </location>
</feature>
<protein>
    <recommendedName>
        <fullName evidence="6">Phospholipase B1, membrane-associated</fullName>
        <ecNumber evidence="5">3.1.1.3</ecNumber>
        <ecNumber evidence="4">3.1.1.4</ecNumber>
        <ecNumber evidence="3">3.1.1.5</ecNumber>
    </recommendedName>
    <alternativeName>
        <fullName evidence="20">Lysophospholipase</fullName>
    </alternativeName>
    <alternativeName>
        <fullName evidence="21">Phospholipase A2</fullName>
    </alternativeName>
    <alternativeName>
        <fullName evidence="23">Phospholipase B/lipase</fullName>
    </alternativeName>
    <alternativeName>
        <fullName evidence="22">Triacylglycerol lipase</fullName>
    </alternativeName>
</protein>
<dbReference type="GO" id="GO:0004806">
    <property type="term" value="F:triacylglycerol lipase activity"/>
    <property type="evidence" value="ECO:0007669"/>
    <property type="project" value="UniProtKB-EC"/>
</dbReference>
<evidence type="ECO:0000256" key="8">
    <source>
        <dbReference type="ARBA" id="ARBA00022692"/>
    </source>
</evidence>
<keyword evidence="10" id="KW-0677">Repeat</keyword>
<evidence type="ECO:0000256" key="27">
    <source>
        <dbReference type="ARBA" id="ARBA00047438"/>
    </source>
</evidence>
<evidence type="ECO:0000256" key="9">
    <source>
        <dbReference type="ARBA" id="ARBA00022729"/>
    </source>
</evidence>
<keyword evidence="8 47" id="KW-0812">Transmembrane</keyword>
<keyword evidence="12 47" id="KW-1133">Transmembrane helix</keyword>
<dbReference type="EC" id="3.1.1.3" evidence="5"/>
<comment type="catalytic activity">
    <reaction evidence="40">
        <text>1-hexadecanoyl-2-(9Z-octadecenoyl)-sn-glycero-3-phosphocholine + H2O = 1-hexadecanoyl-sn-glycero-3-phosphocholine + (9Z)-octadecenoate + H(+)</text>
        <dbReference type="Rhea" id="RHEA:38779"/>
        <dbReference type="ChEBI" id="CHEBI:15377"/>
        <dbReference type="ChEBI" id="CHEBI:15378"/>
        <dbReference type="ChEBI" id="CHEBI:30823"/>
        <dbReference type="ChEBI" id="CHEBI:72998"/>
        <dbReference type="ChEBI" id="CHEBI:73001"/>
    </reaction>
    <physiologicalReaction direction="left-to-right" evidence="40">
        <dbReference type="Rhea" id="RHEA:38780"/>
    </physiologicalReaction>
</comment>
<evidence type="ECO:0000256" key="32">
    <source>
        <dbReference type="ARBA" id="ARBA00048058"/>
    </source>
</evidence>
<keyword evidence="7" id="KW-1003">Cell membrane</keyword>
<comment type="catalytic activity">
    <reaction evidence="26">
        <text>1,3-dihexadecanoyl-2-(9Z-octadecenoyl)glycerol + H2O = 1-hexadecanoyl-2-(9Z-octadecenoyl)-glycerol + hexadecanoate + H(+)</text>
        <dbReference type="Rhea" id="RHEA:40979"/>
        <dbReference type="ChEBI" id="CHEBI:7896"/>
        <dbReference type="ChEBI" id="CHEBI:15377"/>
        <dbReference type="ChEBI" id="CHEBI:15378"/>
        <dbReference type="ChEBI" id="CHEBI:75585"/>
        <dbReference type="ChEBI" id="CHEBI:75688"/>
    </reaction>
    <physiologicalReaction direction="left-to-right" evidence="26">
        <dbReference type="Rhea" id="RHEA:40980"/>
    </physiologicalReaction>
</comment>
<comment type="catalytic activity">
    <reaction evidence="37">
        <text>a 1-acyl-sn-glycero-3-phosphocholine + H2O = sn-glycerol 3-phosphocholine + a fatty acid + H(+)</text>
        <dbReference type="Rhea" id="RHEA:15177"/>
        <dbReference type="ChEBI" id="CHEBI:15377"/>
        <dbReference type="ChEBI" id="CHEBI:15378"/>
        <dbReference type="ChEBI" id="CHEBI:16870"/>
        <dbReference type="ChEBI" id="CHEBI:28868"/>
        <dbReference type="ChEBI" id="CHEBI:58168"/>
        <dbReference type="EC" id="3.1.1.5"/>
    </reaction>
    <physiologicalReaction direction="left-to-right" evidence="37">
        <dbReference type="Rhea" id="RHEA:15178"/>
    </physiologicalReaction>
</comment>
<comment type="catalytic activity">
    <reaction evidence="46">
        <text>2-(9Z-octadecenoyl)-glycerol + H2O = glycerol + (9Z)-octadecenoate + H(+)</text>
        <dbReference type="Rhea" id="RHEA:38491"/>
        <dbReference type="ChEBI" id="CHEBI:15377"/>
        <dbReference type="ChEBI" id="CHEBI:15378"/>
        <dbReference type="ChEBI" id="CHEBI:17754"/>
        <dbReference type="ChEBI" id="CHEBI:30823"/>
        <dbReference type="ChEBI" id="CHEBI:73990"/>
    </reaction>
    <physiologicalReaction direction="left-to-right" evidence="46">
        <dbReference type="Rhea" id="RHEA:38492"/>
    </physiologicalReaction>
</comment>
<evidence type="ECO:0000256" key="4">
    <source>
        <dbReference type="ARBA" id="ARBA00013278"/>
    </source>
</evidence>
<dbReference type="GO" id="GO:0004623">
    <property type="term" value="F:phospholipase A2 activity"/>
    <property type="evidence" value="ECO:0007669"/>
    <property type="project" value="UniProtKB-EC"/>
</dbReference>
<comment type="catalytic activity">
    <reaction evidence="31">
        <text>a 1-O-alkyl-2-acyl-sn-glycero-3-phosphocholine + H2O = a 1-O-alkyl-sn-glycero-3-phosphocholine + a fatty acid + H(+)</text>
        <dbReference type="Rhea" id="RHEA:36231"/>
        <dbReference type="ChEBI" id="CHEBI:15377"/>
        <dbReference type="ChEBI" id="CHEBI:15378"/>
        <dbReference type="ChEBI" id="CHEBI:28868"/>
        <dbReference type="ChEBI" id="CHEBI:30909"/>
        <dbReference type="ChEBI" id="CHEBI:36702"/>
        <dbReference type="EC" id="3.1.1.4"/>
    </reaction>
    <physiologicalReaction direction="left-to-right" evidence="31">
        <dbReference type="Rhea" id="RHEA:36232"/>
    </physiologicalReaction>
</comment>
<evidence type="ECO:0000256" key="47">
    <source>
        <dbReference type="SAM" id="Phobius"/>
    </source>
</evidence>
<dbReference type="GO" id="GO:0006644">
    <property type="term" value="P:phospholipid metabolic process"/>
    <property type="evidence" value="ECO:0007669"/>
    <property type="project" value="TreeGrafter"/>
</dbReference>
<dbReference type="InterPro" id="IPR036514">
    <property type="entry name" value="SGNH_hydro_sf"/>
</dbReference>
<evidence type="ECO:0000256" key="17">
    <source>
        <dbReference type="ARBA" id="ARBA00023369"/>
    </source>
</evidence>
<keyword evidence="16" id="KW-1208">Phospholipid metabolism</keyword>
<comment type="catalytic activity">
    <reaction evidence="38">
        <text>1-hexadecanoyl-2-(9Z-octadecenoyl)-sn-glycero-3-phosphoethanolamine + H2O = 1-hexadecanoyl-sn-glycero-3-phosphoethanolamine + (9Z)-octadecenoate + H(+)</text>
        <dbReference type="Rhea" id="RHEA:40911"/>
        <dbReference type="ChEBI" id="CHEBI:15377"/>
        <dbReference type="ChEBI" id="CHEBI:15378"/>
        <dbReference type="ChEBI" id="CHEBI:30823"/>
        <dbReference type="ChEBI" id="CHEBI:73004"/>
        <dbReference type="ChEBI" id="CHEBI:73007"/>
    </reaction>
    <physiologicalReaction direction="left-to-right" evidence="38">
        <dbReference type="Rhea" id="RHEA:40912"/>
    </physiologicalReaction>
</comment>
<dbReference type="SUPFAM" id="SSF52266">
    <property type="entry name" value="SGNH hydrolase"/>
    <property type="match status" value="2"/>
</dbReference>
<evidence type="ECO:0000256" key="30">
    <source>
        <dbReference type="ARBA" id="ARBA00048015"/>
    </source>
</evidence>
<evidence type="ECO:0000256" key="37">
    <source>
        <dbReference type="ARBA" id="ARBA00048454"/>
    </source>
</evidence>
<comment type="catalytic activity">
    <reaction evidence="42">
        <text>1-O-hexadecyl-2-(9Z)-octadecenoyl-sn-glycero-3-phosphocholine + H2O = 1-O-hexadecyl-sn-glycero-3-phosphocholine + (9Z)-octadecenoate + H(+)</text>
        <dbReference type="Rhea" id="RHEA:40915"/>
        <dbReference type="ChEBI" id="CHEBI:15377"/>
        <dbReference type="ChEBI" id="CHEBI:15378"/>
        <dbReference type="ChEBI" id="CHEBI:30823"/>
        <dbReference type="ChEBI" id="CHEBI:34112"/>
        <dbReference type="ChEBI" id="CHEBI:64496"/>
    </reaction>
    <physiologicalReaction direction="left-to-right" evidence="42">
        <dbReference type="Rhea" id="RHEA:40916"/>
    </physiologicalReaction>
</comment>
<name>A0A8J7P5Q0_ATRSP</name>
<evidence type="ECO:0000256" key="16">
    <source>
        <dbReference type="ARBA" id="ARBA00023264"/>
    </source>
</evidence>
<evidence type="ECO:0000256" key="19">
    <source>
        <dbReference type="ARBA" id="ARBA00023422"/>
    </source>
</evidence>
<keyword evidence="49" id="KW-1185">Reference proteome</keyword>
<comment type="catalytic activity">
    <reaction evidence="44">
        <text>1,2-dihexadecanoyl-sn-glycero-3-phosphocholine + 2 H2O = sn-glycerol 3-phosphocholine + 2 hexadecanoate + 2 H(+)</text>
        <dbReference type="Rhea" id="RHEA:40975"/>
        <dbReference type="ChEBI" id="CHEBI:7896"/>
        <dbReference type="ChEBI" id="CHEBI:15377"/>
        <dbReference type="ChEBI" id="CHEBI:15378"/>
        <dbReference type="ChEBI" id="CHEBI:16870"/>
        <dbReference type="ChEBI" id="CHEBI:72999"/>
    </reaction>
    <physiologicalReaction direction="left-to-right" evidence="44">
        <dbReference type="Rhea" id="RHEA:40976"/>
    </physiologicalReaction>
</comment>
<evidence type="ECO:0000256" key="13">
    <source>
        <dbReference type="ARBA" id="ARBA00023098"/>
    </source>
</evidence>
<evidence type="ECO:0000256" key="2">
    <source>
        <dbReference type="ARBA" id="ARBA00009979"/>
    </source>
</evidence>
<evidence type="ECO:0000256" key="43">
    <source>
        <dbReference type="ARBA" id="ARBA00048939"/>
    </source>
</evidence>
<comment type="catalytic activity">
    <reaction evidence="27">
        <text>1-(9Z-octadecenoyl)-glycerol + H2O = glycerol + (9Z)-octadecenoate + H(+)</text>
        <dbReference type="Rhea" id="RHEA:38487"/>
        <dbReference type="ChEBI" id="CHEBI:15377"/>
        <dbReference type="ChEBI" id="CHEBI:15378"/>
        <dbReference type="ChEBI" id="CHEBI:17754"/>
        <dbReference type="ChEBI" id="CHEBI:30823"/>
        <dbReference type="ChEBI" id="CHEBI:75342"/>
    </reaction>
    <physiologicalReaction direction="left-to-right" evidence="27">
        <dbReference type="Rhea" id="RHEA:38488"/>
    </physiologicalReaction>
</comment>
<evidence type="ECO:0000256" key="23">
    <source>
        <dbReference type="ARBA" id="ARBA00033022"/>
    </source>
</evidence>
<evidence type="ECO:0000256" key="18">
    <source>
        <dbReference type="ARBA" id="ARBA00023408"/>
    </source>
</evidence>
<comment type="subcellular location">
    <subcellularLocation>
        <location evidence="1">Apical cell membrane</location>
        <topology evidence="1">Single-pass type I membrane protein</topology>
    </subcellularLocation>
</comment>
<sequence>LLLPNSPSLSSQRIEFQSDWKVVTMFVGGNDLCDFCTDSVYFSAVNFKARLQQALDILHKEVPRVFVNLVEPLYIIPLRKLHQDTSLGCPTSLVKLLCRCVLSPKEGSRELQTLIDMNRAYQRAAWELVDSGRYDTRDDFTVVLQPFFRQLELPLLEDGRPDRAFFTPDCFHLSQRTHTIMARALWNNMLEPLGSKTSSQNFSTSVVLHCPSQTVPFLRTYQNSNYTYPGPPPTQPPIKNWGSDLACTGLAPSDSVPISVHRLRPGDVKVVAALGDSLSVRFGARATSILNLQTEWRGRSWSIGGDESLEKVTTLPNILRKFSSSLYGFSLGRGTANSRFNMAVSGAKAADIPQQVQKLIQAMKDSKEVDFQNDWKMVTLFIGGNDLCQYCLDRRVFQVYEGVPGCCSLCLPGQETLSVQNYTRHLRDSLDLLYREVPRVFVNVLEILQIEGLRRIRSDTLGCSLLQRNSCPCFLIPGENSLELTEIKRINQEYQDETERLVSGGRYDSREDFAVVTQPFLKNSIIPLAADGEPDLSFFSVDCFHFSERGHAEMAIGLWNNMLEPVGRKQNFNNFTHDRNKIRCPSQDQPYFFTRINSFPIQPTTPPATSTPPTLPLQPVSTVPLWAPIVTALGGLLIGWAATWLLLSRRVRQRLGEKEKKLEMKGTSF</sequence>
<evidence type="ECO:0000256" key="40">
    <source>
        <dbReference type="ARBA" id="ARBA00048699"/>
    </source>
</evidence>
<comment type="catalytic activity">
    <reaction evidence="25">
        <text>1-hexadecanoyl-2-(9Z)-octadecenoyl-3-octadecanoyl-sn-glycerol + H2O = 2-(9Z-octadecenoyl)-3-octadecanoyl-sn-glycerol + hexadecanoate + H(+)</text>
        <dbReference type="Rhea" id="RHEA:41107"/>
        <dbReference type="ChEBI" id="CHEBI:7896"/>
        <dbReference type="ChEBI" id="CHEBI:15377"/>
        <dbReference type="ChEBI" id="CHEBI:15378"/>
        <dbReference type="ChEBI" id="CHEBI:75558"/>
        <dbReference type="ChEBI" id="CHEBI:77623"/>
    </reaction>
    <physiologicalReaction direction="left-to-right" evidence="25">
        <dbReference type="Rhea" id="RHEA:41108"/>
    </physiologicalReaction>
</comment>
<comment type="catalytic activity">
    <reaction evidence="34">
        <text>1-hexadecanoyl-2-(9Z,12Z-octadecadienoyl)-sn-glycero-3-phosphocholine + H2O = 2-(9Z,12Z-octadecadienoyl)-sn-glycero-3-phosphocholine + hexadecanoate + H(+)</text>
        <dbReference type="Rhea" id="RHEA:40971"/>
        <dbReference type="ChEBI" id="CHEBI:7896"/>
        <dbReference type="ChEBI" id="CHEBI:15377"/>
        <dbReference type="ChEBI" id="CHEBI:15378"/>
        <dbReference type="ChEBI" id="CHEBI:73002"/>
        <dbReference type="ChEBI" id="CHEBI:76084"/>
    </reaction>
    <physiologicalReaction direction="left-to-right" evidence="34">
        <dbReference type="Rhea" id="RHEA:40972"/>
    </physiologicalReaction>
</comment>
<organism evidence="48 49">
    <name type="scientific">Atractosteus spatula</name>
    <name type="common">Alligator gar</name>
    <name type="synonym">Lepisosteus spatula</name>
    <dbReference type="NCBI Taxonomy" id="7917"/>
    <lineage>
        <taxon>Eukaryota</taxon>
        <taxon>Metazoa</taxon>
        <taxon>Chordata</taxon>
        <taxon>Craniata</taxon>
        <taxon>Vertebrata</taxon>
        <taxon>Euteleostomi</taxon>
        <taxon>Actinopterygii</taxon>
        <taxon>Neopterygii</taxon>
        <taxon>Holostei</taxon>
        <taxon>Semionotiformes</taxon>
        <taxon>Lepisosteidae</taxon>
        <taxon>Atractosteus</taxon>
    </lineage>
</organism>
<dbReference type="GO" id="GO:0004622">
    <property type="term" value="F:phosphatidylcholine lysophospholipase activity"/>
    <property type="evidence" value="ECO:0007669"/>
    <property type="project" value="UniProtKB-EC"/>
</dbReference>
<feature type="non-terminal residue" evidence="48">
    <location>
        <position position="1"/>
    </location>
</feature>
<evidence type="ECO:0000256" key="22">
    <source>
        <dbReference type="ARBA" id="ARBA00031485"/>
    </source>
</evidence>
<evidence type="ECO:0000256" key="41">
    <source>
        <dbReference type="ARBA" id="ARBA00048869"/>
    </source>
</evidence>
<evidence type="ECO:0000256" key="15">
    <source>
        <dbReference type="ARBA" id="ARBA00023180"/>
    </source>
</evidence>
<dbReference type="GO" id="GO:0050253">
    <property type="term" value="F:retinyl-palmitate esterase activity"/>
    <property type="evidence" value="ECO:0007669"/>
    <property type="project" value="TreeGrafter"/>
</dbReference>
<dbReference type="Gene3D" id="3.40.50.1110">
    <property type="entry name" value="SGNH hydrolase"/>
    <property type="match status" value="2"/>
</dbReference>
<proteinExistence type="inferred from homology"/>
<comment type="catalytic activity">
    <reaction evidence="18">
        <text>1-hexadecanoyl-2-(9Z,12Z-octadecadienoyl)-sn-glycero-3-phosphocholine + H2O = (9Z,12Z)-octadecadienoate + 1-hexadecanoyl-sn-glycero-3-phosphocholine + H(+)</text>
        <dbReference type="Rhea" id="RHEA:40811"/>
        <dbReference type="ChEBI" id="CHEBI:15377"/>
        <dbReference type="ChEBI" id="CHEBI:15378"/>
        <dbReference type="ChEBI" id="CHEBI:30245"/>
        <dbReference type="ChEBI" id="CHEBI:72998"/>
        <dbReference type="ChEBI" id="CHEBI:73002"/>
    </reaction>
    <physiologicalReaction direction="left-to-right" evidence="18">
        <dbReference type="Rhea" id="RHEA:40812"/>
    </physiologicalReaction>
</comment>
<dbReference type="FunFam" id="3.40.50.1110:FF:000005">
    <property type="entry name" value="Phospholipase B1"/>
    <property type="match status" value="1"/>
</dbReference>
<dbReference type="EC" id="3.1.1.4" evidence="4"/>
<evidence type="ECO:0000256" key="38">
    <source>
        <dbReference type="ARBA" id="ARBA00048613"/>
    </source>
</evidence>
<reference evidence="48" key="1">
    <citation type="journal article" date="2021" name="Cell">
        <title>Tracing the genetic footprints of vertebrate landing in non-teleost ray-finned fishes.</title>
        <authorList>
            <person name="Bi X."/>
            <person name="Wang K."/>
            <person name="Yang L."/>
            <person name="Pan H."/>
            <person name="Jiang H."/>
            <person name="Wei Q."/>
            <person name="Fang M."/>
            <person name="Yu H."/>
            <person name="Zhu C."/>
            <person name="Cai Y."/>
            <person name="He Y."/>
            <person name="Gan X."/>
            <person name="Zeng H."/>
            <person name="Yu D."/>
            <person name="Zhu Y."/>
            <person name="Jiang H."/>
            <person name="Qiu Q."/>
            <person name="Yang H."/>
            <person name="Zhang Y.E."/>
            <person name="Wang W."/>
            <person name="Zhu M."/>
            <person name="He S."/>
            <person name="Zhang G."/>
        </authorList>
    </citation>
    <scope>NUCLEOTIDE SEQUENCE</scope>
    <source>
        <strain evidence="48">Allg_001</strain>
    </source>
</reference>
<evidence type="ECO:0000256" key="20">
    <source>
        <dbReference type="ARBA" id="ARBA00029723"/>
    </source>
</evidence>
<evidence type="ECO:0000256" key="39">
    <source>
        <dbReference type="ARBA" id="ARBA00048656"/>
    </source>
</evidence>
<dbReference type="PANTHER" id="PTHR21325:SF52">
    <property type="entry name" value="PHOSPHOLIPASE B1, MEMBRANE-ASSOCIATED"/>
    <property type="match status" value="1"/>
</dbReference>
<dbReference type="Pfam" id="PF00657">
    <property type="entry name" value="Lipase_GDSL"/>
    <property type="match status" value="2"/>
</dbReference>
<evidence type="ECO:0000313" key="48">
    <source>
        <dbReference type="EMBL" id="MBN3324684.1"/>
    </source>
</evidence>
<evidence type="ECO:0000256" key="3">
    <source>
        <dbReference type="ARBA" id="ARBA00013274"/>
    </source>
</evidence>
<evidence type="ECO:0000256" key="10">
    <source>
        <dbReference type="ARBA" id="ARBA00022737"/>
    </source>
</evidence>
<evidence type="ECO:0000256" key="25">
    <source>
        <dbReference type="ARBA" id="ARBA00047324"/>
    </source>
</evidence>
<evidence type="ECO:0000256" key="45">
    <source>
        <dbReference type="ARBA" id="ARBA00049372"/>
    </source>
</evidence>
<comment type="catalytic activity">
    <reaction evidence="30">
        <text>1-hexadecanoyl-2-(9Z-octadecenoyl)-sn-glycero-3-phospho-(1'-sn-glycerol) + H2O = 1-hexadecanoyl-sn-glycero-3-phospho-(1'-sn-glycerol) + (9Z)-octadecenoate + H(+)</text>
        <dbReference type="Rhea" id="RHEA:40919"/>
        <dbReference type="ChEBI" id="CHEBI:15377"/>
        <dbReference type="ChEBI" id="CHEBI:15378"/>
        <dbReference type="ChEBI" id="CHEBI:30823"/>
        <dbReference type="ChEBI" id="CHEBI:72841"/>
        <dbReference type="ChEBI" id="CHEBI:75158"/>
    </reaction>
    <physiologicalReaction direction="left-to-right" evidence="30">
        <dbReference type="Rhea" id="RHEA:40920"/>
    </physiologicalReaction>
</comment>
<evidence type="ECO:0000256" key="31">
    <source>
        <dbReference type="ARBA" id="ARBA00048049"/>
    </source>
</evidence>
<dbReference type="PANTHER" id="PTHR21325">
    <property type="entry name" value="PHOSPHOLIPASE B, PLB1"/>
    <property type="match status" value="1"/>
</dbReference>
<comment type="caution">
    <text evidence="48">The sequence shown here is derived from an EMBL/GenBank/DDBJ whole genome shotgun (WGS) entry which is preliminary data.</text>
</comment>
<comment type="catalytic activity">
    <reaction evidence="41">
        <text>1,3-dihexadecanoyl-2-(9Z-octadecenoyl)glycerol + H2O = 1,3-dihexadecanoylglycerol + (9Z)-octadecenoate + H(+)</text>
        <dbReference type="Rhea" id="RHEA:40983"/>
        <dbReference type="ChEBI" id="CHEBI:15377"/>
        <dbReference type="ChEBI" id="CHEBI:15378"/>
        <dbReference type="ChEBI" id="CHEBI:30823"/>
        <dbReference type="ChEBI" id="CHEBI:75688"/>
        <dbReference type="ChEBI" id="CHEBI:77619"/>
    </reaction>
    <physiologicalReaction direction="left-to-right" evidence="41">
        <dbReference type="Rhea" id="RHEA:40984"/>
    </physiologicalReaction>
</comment>
<dbReference type="CDD" id="cd01824">
    <property type="entry name" value="Phospholipase_B_like"/>
    <property type="match status" value="2"/>
</dbReference>
<comment type="catalytic activity">
    <reaction evidence="28">
        <text>1-hexadecanoyl-2-(9Z)-octadecenoyl-3-octadecanoyl-sn-glycerol + H2O = 1-hexadecanoyl-2-(9Z-octadecenoyl)-sn-glycerol + octadecanoate + H(+)</text>
        <dbReference type="Rhea" id="RHEA:41111"/>
        <dbReference type="ChEBI" id="CHEBI:15377"/>
        <dbReference type="ChEBI" id="CHEBI:15378"/>
        <dbReference type="ChEBI" id="CHEBI:25629"/>
        <dbReference type="ChEBI" id="CHEBI:75466"/>
        <dbReference type="ChEBI" id="CHEBI:77623"/>
    </reaction>
    <physiologicalReaction direction="left-to-right" evidence="28">
        <dbReference type="Rhea" id="RHEA:41112"/>
    </physiologicalReaction>
</comment>
<keyword evidence="15" id="KW-0325">Glycoprotein</keyword>
<dbReference type="InterPro" id="IPR038885">
    <property type="entry name" value="PLB1"/>
</dbReference>
<comment type="catalytic activity">
    <reaction evidence="32">
        <text>1,2-di-(9Z-octadecenoyl)-sn-glycero-3-phosphocholine + H2O = 1-(9Z-octadecenoyl)-sn-glycero-3-phosphocholine + (9Z)-octadecenoate + H(+)</text>
        <dbReference type="Rhea" id="RHEA:40923"/>
        <dbReference type="ChEBI" id="CHEBI:15377"/>
        <dbReference type="ChEBI" id="CHEBI:15378"/>
        <dbReference type="ChEBI" id="CHEBI:28610"/>
        <dbReference type="ChEBI" id="CHEBI:30823"/>
        <dbReference type="ChEBI" id="CHEBI:74669"/>
    </reaction>
    <physiologicalReaction direction="left-to-right" evidence="32">
        <dbReference type="Rhea" id="RHEA:40924"/>
    </physiologicalReaction>
</comment>
<comment type="catalytic activity">
    <reaction evidence="36">
        <text>1,2,3-tri-(9Z-octadecenoyl)-glycerol + H2O = di-(9Z)-octadecenoylglycerol + (9Z)-octadecenoate + H(+)</text>
        <dbReference type="Rhea" id="RHEA:38575"/>
        <dbReference type="ChEBI" id="CHEBI:15377"/>
        <dbReference type="ChEBI" id="CHEBI:15378"/>
        <dbReference type="ChEBI" id="CHEBI:30823"/>
        <dbReference type="ChEBI" id="CHEBI:53753"/>
        <dbReference type="ChEBI" id="CHEBI:75945"/>
    </reaction>
    <physiologicalReaction direction="left-to-right" evidence="36">
        <dbReference type="Rhea" id="RHEA:38576"/>
    </physiologicalReaction>
</comment>
<gene>
    <name evidence="48" type="primary">Plb1_1</name>
    <name evidence="48" type="ORF">GTO95_0010680</name>
</gene>
<comment type="catalytic activity">
    <reaction evidence="39">
        <text>1-hexadecanoyl-sn-glycero-3-phosphocholine + H2O = sn-glycerol 3-phosphocholine + hexadecanoate + H(+)</text>
        <dbReference type="Rhea" id="RHEA:40435"/>
        <dbReference type="ChEBI" id="CHEBI:7896"/>
        <dbReference type="ChEBI" id="CHEBI:15377"/>
        <dbReference type="ChEBI" id="CHEBI:15378"/>
        <dbReference type="ChEBI" id="CHEBI:16870"/>
        <dbReference type="ChEBI" id="CHEBI:72998"/>
    </reaction>
    <physiologicalReaction direction="left-to-right" evidence="39">
        <dbReference type="Rhea" id="RHEA:40436"/>
    </physiologicalReaction>
</comment>
<evidence type="ECO:0000256" key="26">
    <source>
        <dbReference type="ARBA" id="ARBA00047363"/>
    </source>
</evidence>
<evidence type="ECO:0000256" key="7">
    <source>
        <dbReference type="ARBA" id="ARBA00022475"/>
    </source>
</evidence>
<evidence type="ECO:0000256" key="42">
    <source>
        <dbReference type="ARBA" id="ARBA00048872"/>
    </source>
</evidence>
<evidence type="ECO:0000256" key="36">
    <source>
        <dbReference type="ARBA" id="ARBA00048386"/>
    </source>
</evidence>
<dbReference type="EMBL" id="JAAWVO010071434">
    <property type="protein sequence ID" value="MBN3324684.1"/>
    <property type="molecule type" value="Genomic_DNA"/>
</dbReference>
<evidence type="ECO:0000256" key="11">
    <source>
        <dbReference type="ARBA" id="ARBA00022801"/>
    </source>
</evidence>
<keyword evidence="9" id="KW-0732">Signal</keyword>
<evidence type="ECO:0000256" key="21">
    <source>
        <dbReference type="ARBA" id="ARBA00031182"/>
    </source>
</evidence>
<dbReference type="EC" id="3.1.1.5" evidence="3"/>
<accession>A0A8J7P5Q0</accession>
<comment type="catalytic activity">
    <reaction evidence="45">
        <text>1,3-di-(9Z-octadecenoyl)-glycerol + H2O = 1-(9Z-octadecenoyl)-glycerol + (9Z)-octadecenoate + H(+)</text>
        <dbReference type="Rhea" id="RHEA:39939"/>
        <dbReference type="ChEBI" id="CHEBI:15377"/>
        <dbReference type="ChEBI" id="CHEBI:15378"/>
        <dbReference type="ChEBI" id="CHEBI:30823"/>
        <dbReference type="ChEBI" id="CHEBI:75342"/>
        <dbReference type="ChEBI" id="CHEBI:75735"/>
    </reaction>
    <physiologicalReaction direction="left-to-right" evidence="45">
        <dbReference type="Rhea" id="RHEA:39940"/>
    </physiologicalReaction>
</comment>
<comment type="similarity">
    <text evidence="2">Belongs to the 'GDSL' lipolytic enzyme family. Phospholipase B1 subfamily.</text>
</comment>
<comment type="catalytic activity">
    <reaction evidence="19">
        <text>a 1,2-diacyl-sn-glycero-3-phosphocholine + H2O = a 1-acyl-sn-glycero-3-phosphocholine + a fatty acid + H(+)</text>
        <dbReference type="Rhea" id="RHEA:15801"/>
        <dbReference type="ChEBI" id="CHEBI:15377"/>
        <dbReference type="ChEBI" id="CHEBI:15378"/>
        <dbReference type="ChEBI" id="CHEBI:28868"/>
        <dbReference type="ChEBI" id="CHEBI:57643"/>
        <dbReference type="ChEBI" id="CHEBI:58168"/>
        <dbReference type="EC" id="3.1.1.4"/>
    </reaction>
    <physiologicalReaction direction="left-to-right" evidence="19">
        <dbReference type="Rhea" id="RHEA:15802"/>
    </physiologicalReaction>
</comment>
<evidence type="ECO:0000256" key="46">
    <source>
        <dbReference type="ARBA" id="ARBA00049461"/>
    </source>
</evidence>
<evidence type="ECO:0000256" key="1">
    <source>
        <dbReference type="ARBA" id="ARBA00004247"/>
    </source>
</evidence>
<comment type="catalytic activity">
    <reaction evidence="43">
        <text>1-hexadecanoyl-2-(9Z)-octadecenoyl-3-octadecanoyl-sn-glycerol + H2O = 1-hexadecanoyl-3-octadecanoyl-sn-glycerol + (9Z)-octadecenoate + H(+)</text>
        <dbReference type="Rhea" id="RHEA:41103"/>
        <dbReference type="ChEBI" id="CHEBI:15377"/>
        <dbReference type="ChEBI" id="CHEBI:15378"/>
        <dbReference type="ChEBI" id="CHEBI:30823"/>
        <dbReference type="ChEBI" id="CHEBI:77623"/>
        <dbReference type="ChEBI" id="CHEBI:77624"/>
    </reaction>
    <physiologicalReaction direction="left-to-right" evidence="43">
        <dbReference type="Rhea" id="RHEA:41104"/>
    </physiologicalReaction>
</comment>
<evidence type="ECO:0000256" key="5">
    <source>
        <dbReference type="ARBA" id="ARBA00013279"/>
    </source>
</evidence>
<feature type="non-terminal residue" evidence="48">
    <location>
        <position position="669"/>
    </location>
</feature>
<evidence type="ECO:0000313" key="49">
    <source>
        <dbReference type="Proteomes" id="UP000736164"/>
    </source>
</evidence>
<evidence type="ECO:0000256" key="33">
    <source>
        <dbReference type="ARBA" id="ARBA00048227"/>
    </source>
</evidence>
<dbReference type="InterPro" id="IPR001087">
    <property type="entry name" value="GDSL"/>
</dbReference>
<evidence type="ECO:0000256" key="14">
    <source>
        <dbReference type="ARBA" id="ARBA00023136"/>
    </source>
</evidence>
<comment type="function">
    <text evidence="24">Calcium-independent membrane-associated phospholipase that catalyzes complete diacylation of phospholipids by hydrolyzing both sn-1 and sn-2 fatty acyl chains attached to the glycerol backbone (phospholipase B activity). Has dual phospholipase and lysophospholipase activities toward diacylphospholipids. Preferentially cleaves sn-2 ester bonds over sn-1 bonds. Acts as a lipase toward glycerolipid substrates. Hydrolyzes fatty acyl chains of diacylglycerols with preference for the sn-2 position and of triacylglycerols with not positional selectivity. May also hydrolyze long chain retinyl esters such as retinyl palmitate. May contribute to digestion of dietary phospholipids, glycerolipids and retinoids, facilitating lipid absorption at the brush border.</text>
</comment>
<evidence type="ECO:0000256" key="29">
    <source>
        <dbReference type="ARBA" id="ARBA00048011"/>
    </source>
</evidence>
<dbReference type="GO" id="GO:0031526">
    <property type="term" value="C:brush border membrane"/>
    <property type="evidence" value="ECO:0007669"/>
    <property type="project" value="TreeGrafter"/>
</dbReference>
<dbReference type="AlphaFoldDB" id="A0A8J7P5Q0"/>
<dbReference type="InterPro" id="IPR035547">
    <property type="entry name" value="Phospholipase_B"/>
</dbReference>
<evidence type="ECO:0000256" key="28">
    <source>
        <dbReference type="ARBA" id="ARBA00047459"/>
    </source>
</evidence>
<dbReference type="Proteomes" id="UP000736164">
    <property type="component" value="Unassembled WGS sequence"/>
</dbReference>
<comment type="catalytic activity">
    <reaction evidence="29">
        <text>2,3-di-(9Z)-octadecenoyl-sn-glycerol + H2O = 3-(9Z-octadecenoyl)-sn-glycerol + (9Z)-octadecenoate + H(+)</text>
        <dbReference type="Rhea" id="RHEA:42604"/>
        <dbReference type="ChEBI" id="CHEBI:15377"/>
        <dbReference type="ChEBI" id="CHEBI:15378"/>
        <dbReference type="ChEBI" id="CHEBI:30823"/>
        <dbReference type="ChEBI" id="CHEBI:75824"/>
        <dbReference type="ChEBI" id="CHEBI:75938"/>
    </reaction>
    <physiologicalReaction direction="left-to-right" evidence="29">
        <dbReference type="Rhea" id="RHEA:42605"/>
    </physiologicalReaction>
</comment>
<comment type="catalytic activity">
    <reaction evidence="17">
        <text>a triacylglycerol + H2O = a diacylglycerol + a fatty acid + H(+)</text>
        <dbReference type="Rhea" id="RHEA:12044"/>
        <dbReference type="ChEBI" id="CHEBI:15377"/>
        <dbReference type="ChEBI" id="CHEBI:15378"/>
        <dbReference type="ChEBI" id="CHEBI:17855"/>
        <dbReference type="ChEBI" id="CHEBI:18035"/>
        <dbReference type="ChEBI" id="CHEBI:28868"/>
        <dbReference type="EC" id="3.1.1.3"/>
    </reaction>
    <physiologicalReaction direction="left-to-right" evidence="17">
        <dbReference type="Rhea" id="RHEA:12045"/>
    </physiologicalReaction>
</comment>
<evidence type="ECO:0000256" key="34">
    <source>
        <dbReference type="ARBA" id="ARBA00048362"/>
    </source>
</evidence>
<evidence type="ECO:0000256" key="6">
    <source>
        <dbReference type="ARBA" id="ARBA00015133"/>
    </source>
</evidence>
<evidence type="ECO:0000256" key="35">
    <source>
        <dbReference type="ARBA" id="ARBA00048374"/>
    </source>
</evidence>
<keyword evidence="13" id="KW-0443">Lipid metabolism</keyword>